<name>A0A0F9C2T9_9ZZZZ</name>
<reference evidence="1" key="1">
    <citation type="journal article" date="2015" name="Nature">
        <title>Complex archaea that bridge the gap between prokaryotes and eukaryotes.</title>
        <authorList>
            <person name="Spang A."/>
            <person name="Saw J.H."/>
            <person name="Jorgensen S.L."/>
            <person name="Zaremba-Niedzwiedzka K."/>
            <person name="Martijn J."/>
            <person name="Lind A.E."/>
            <person name="van Eijk R."/>
            <person name="Schleper C."/>
            <person name="Guy L."/>
            <person name="Ettema T.J."/>
        </authorList>
    </citation>
    <scope>NUCLEOTIDE SEQUENCE</scope>
</reference>
<dbReference type="AlphaFoldDB" id="A0A0F9C2T9"/>
<sequence length="155" mass="16508">MATGRRVTTAPGTRRIGQVGGVGVPVGVLPFPTEPFGPEGFDQRPATERIIAEPESFESQIIAAANLGIGGSIELQFKVPFERLRIVQRTALVTLALGFGRTPSAADFDDLVAGAIYYDFQTPTTRDLGVLNMGGVALTDDLLVIAMAGRRYETV</sequence>
<gene>
    <name evidence="1" type="ORF">LCGC14_2374590</name>
</gene>
<proteinExistence type="predicted"/>
<comment type="caution">
    <text evidence="1">The sequence shown here is derived from an EMBL/GenBank/DDBJ whole genome shotgun (WGS) entry which is preliminary data.</text>
</comment>
<evidence type="ECO:0000313" key="1">
    <source>
        <dbReference type="EMBL" id="KKL28494.1"/>
    </source>
</evidence>
<accession>A0A0F9C2T9</accession>
<protein>
    <submittedName>
        <fullName evidence="1">Uncharacterized protein</fullName>
    </submittedName>
</protein>
<organism evidence="1">
    <name type="scientific">marine sediment metagenome</name>
    <dbReference type="NCBI Taxonomy" id="412755"/>
    <lineage>
        <taxon>unclassified sequences</taxon>
        <taxon>metagenomes</taxon>
        <taxon>ecological metagenomes</taxon>
    </lineage>
</organism>
<dbReference type="EMBL" id="LAZR01035079">
    <property type="protein sequence ID" value="KKL28494.1"/>
    <property type="molecule type" value="Genomic_DNA"/>
</dbReference>